<sequence>MSKLCSIIIRTKNEQRWISSCLSAVFSQTYNNFEVIIVDNNSEDRTLDKVKKFPVEKIVGIDKYLPGKSLNRGIRESKGDYIICLSGHCIPVNEYWLENLVNAIEEDDSFAGVYGRQEPMSFSTPSDKRDLLLVFGLDKKIQINDSFFHNANSIIRKSLWEKLPFSDTATNIEDRIWG</sequence>
<dbReference type="EMBL" id="UINC01063957">
    <property type="protein sequence ID" value="SVB92128.1"/>
    <property type="molecule type" value="Genomic_DNA"/>
</dbReference>
<evidence type="ECO:0000313" key="2">
    <source>
        <dbReference type="EMBL" id="SVB92128.1"/>
    </source>
</evidence>
<accession>A0A382HXW1</accession>
<proteinExistence type="predicted"/>
<evidence type="ECO:0000259" key="1">
    <source>
        <dbReference type="Pfam" id="PF00535"/>
    </source>
</evidence>
<dbReference type="PANTHER" id="PTHR43685:SF11">
    <property type="entry name" value="GLYCOSYLTRANSFERASE TAGX-RELATED"/>
    <property type="match status" value="1"/>
</dbReference>
<dbReference type="InterPro" id="IPR029044">
    <property type="entry name" value="Nucleotide-diphossugar_trans"/>
</dbReference>
<organism evidence="2">
    <name type="scientific">marine metagenome</name>
    <dbReference type="NCBI Taxonomy" id="408172"/>
    <lineage>
        <taxon>unclassified sequences</taxon>
        <taxon>metagenomes</taxon>
        <taxon>ecological metagenomes</taxon>
    </lineage>
</organism>
<dbReference type="CDD" id="cd00761">
    <property type="entry name" value="Glyco_tranf_GTA_type"/>
    <property type="match status" value="1"/>
</dbReference>
<protein>
    <recommendedName>
        <fullName evidence="1">Glycosyltransferase 2-like domain-containing protein</fullName>
    </recommendedName>
</protein>
<dbReference type="Pfam" id="PF00535">
    <property type="entry name" value="Glycos_transf_2"/>
    <property type="match status" value="1"/>
</dbReference>
<dbReference type="InterPro" id="IPR050834">
    <property type="entry name" value="Glycosyltransf_2"/>
</dbReference>
<gene>
    <name evidence="2" type="ORF">METZ01_LOCUS244982</name>
</gene>
<dbReference type="Gene3D" id="3.90.550.10">
    <property type="entry name" value="Spore Coat Polysaccharide Biosynthesis Protein SpsA, Chain A"/>
    <property type="match status" value="1"/>
</dbReference>
<feature type="domain" description="Glycosyltransferase 2-like" evidence="1">
    <location>
        <begin position="6"/>
        <end position="162"/>
    </location>
</feature>
<reference evidence="2" key="1">
    <citation type="submission" date="2018-05" db="EMBL/GenBank/DDBJ databases">
        <authorList>
            <person name="Lanie J.A."/>
            <person name="Ng W.-L."/>
            <person name="Kazmierczak K.M."/>
            <person name="Andrzejewski T.M."/>
            <person name="Davidsen T.M."/>
            <person name="Wayne K.J."/>
            <person name="Tettelin H."/>
            <person name="Glass J.I."/>
            <person name="Rusch D."/>
            <person name="Podicherti R."/>
            <person name="Tsui H.-C.T."/>
            <person name="Winkler M.E."/>
        </authorList>
    </citation>
    <scope>NUCLEOTIDE SEQUENCE</scope>
</reference>
<feature type="non-terminal residue" evidence="2">
    <location>
        <position position="178"/>
    </location>
</feature>
<name>A0A382HXW1_9ZZZZ</name>
<dbReference type="AlphaFoldDB" id="A0A382HXW1"/>
<dbReference type="PANTHER" id="PTHR43685">
    <property type="entry name" value="GLYCOSYLTRANSFERASE"/>
    <property type="match status" value="1"/>
</dbReference>
<dbReference type="SUPFAM" id="SSF53448">
    <property type="entry name" value="Nucleotide-diphospho-sugar transferases"/>
    <property type="match status" value="1"/>
</dbReference>
<dbReference type="InterPro" id="IPR001173">
    <property type="entry name" value="Glyco_trans_2-like"/>
</dbReference>